<dbReference type="EnsemblMetazoa" id="XM_022801984">
    <property type="protein sequence ID" value="XP_022657719"/>
    <property type="gene ID" value="LOC111248897"/>
</dbReference>
<feature type="region of interest" description="Disordered" evidence="6">
    <location>
        <begin position="30"/>
        <end position="55"/>
    </location>
</feature>
<dbReference type="RefSeq" id="XP_022657719.1">
    <property type="nucleotide sequence ID" value="XM_022801984.1"/>
</dbReference>
<evidence type="ECO:0000313" key="8">
    <source>
        <dbReference type="EnsemblMetazoa" id="XP_022657719"/>
    </source>
</evidence>
<feature type="compositionally biased region" description="Low complexity" evidence="6">
    <location>
        <begin position="138"/>
        <end position="154"/>
    </location>
</feature>
<dbReference type="Proteomes" id="UP000594260">
    <property type="component" value="Unplaced"/>
</dbReference>
<proteinExistence type="inferred from homology"/>
<evidence type="ECO:0000313" key="9">
    <source>
        <dbReference type="Proteomes" id="UP000594260"/>
    </source>
</evidence>
<evidence type="ECO:0000256" key="7">
    <source>
        <dbReference type="SAM" id="Phobius"/>
    </source>
</evidence>
<dbReference type="PANTHER" id="PTHR10926:SF0">
    <property type="entry name" value="CDC50, ISOFORM A"/>
    <property type="match status" value="1"/>
</dbReference>
<dbReference type="GO" id="GO:0005794">
    <property type="term" value="C:Golgi apparatus"/>
    <property type="evidence" value="ECO:0007669"/>
    <property type="project" value="TreeGrafter"/>
</dbReference>
<dbReference type="Pfam" id="PF03381">
    <property type="entry name" value="CDC50"/>
    <property type="match status" value="1"/>
</dbReference>
<organism evidence="8 9">
    <name type="scientific">Varroa destructor</name>
    <name type="common">Honeybee mite</name>
    <dbReference type="NCBI Taxonomy" id="109461"/>
    <lineage>
        <taxon>Eukaryota</taxon>
        <taxon>Metazoa</taxon>
        <taxon>Ecdysozoa</taxon>
        <taxon>Arthropoda</taxon>
        <taxon>Chelicerata</taxon>
        <taxon>Arachnida</taxon>
        <taxon>Acari</taxon>
        <taxon>Parasitiformes</taxon>
        <taxon>Mesostigmata</taxon>
        <taxon>Gamasina</taxon>
        <taxon>Dermanyssoidea</taxon>
        <taxon>Varroidae</taxon>
        <taxon>Varroa</taxon>
    </lineage>
</organism>
<dbReference type="InterPro" id="IPR005045">
    <property type="entry name" value="CDC50/LEM3_fam"/>
</dbReference>
<dbReference type="PANTHER" id="PTHR10926">
    <property type="entry name" value="CELL CYCLE CONTROL PROTEIN 50"/>
    <property type="match status" value="1"/>
</dbReference>
<dbReference type="GeneID" id="111248897"/>
<evidence type="ECO:0000256" key="3">
    <source>
        <dbReference type="ARBA" id="ARBA00022692"/>
    </source>
</evidence>
<evidence type="ECO:0008006" key="10">
    <source>
        <dbReference type="Google" id="ProtNLM"/>
    </source>
</evidence>
<keyword evidence="3 7" id="KW-0812">Transmembrane</keyword>
<evidence type="ECO:0000256" key="1">
    <source>
        <dbReference type="ARBA" id="ARBA00004141"/>
    </source>
</evidence>
<sequence>MSKQASTVKSNELERSEYCRLKPEEIYGIQPVYNPKSRSPKPIGPTDRPTERSNVEKVKIFKVTSFFESIESKQFKSISIGWSSKSTKQLKPAKSKQPGPVKCSQFTPESPNKLDRTVNLKNSRIRKVSKHSSKPVKKPVSSTVTKRSSNNSRQSRVRSRCSICQNSSYSDGRSFPSVNCSAFRQQRLGAWQPILTAGTVLPTFFLVGLAFIPVGILLFLSSEGVCEAQVDYTDCGKDGHNVITCNEELHIYLHNGTHSGSGPYECTCYEPIDLDTDFPAYVFIYYGLSNFYQNHRRYVKSRSDKQLLGNPKYVSNDCSPFDKNTKGEPIAPCGAIANSLFNDTIKLEFYDQNKDRWKPVEIVRDEISWWTDRNVKFRNASSYDGTARPPSWNKTVAEMGGFANEDLIVWMRTAALPTFRKLYARIDHSHSDWKDKLPKGKYRAVIEYNYPVSNFKGRKRIILSNTSWLGGKNPFLGIAYITVGSICLVLGVAFLFIHQRFGKNIPETTRDLISITGRTPY</sequence>
<evidence type="ECO:0000256" key="4">
    <source>
        <dbReference type="ARBA" id="ARBA00022989"/>
    </source>
</evidence>
<dbReference type="InParanoid" id="A0A7M7M8J8"/>
<accession>A0A7M7M8J8</accession>
<feature type="transmembrane region" description="Helical" evidence="7">
    <location>
        <begin position="194"/>
        <end position="220"/>
    </location>
</feature>
<dbReference type="CTD" id="32615"/>
<dbReference type="GO" id="GO:0005783">
    <property type="term" value="C:endoplasmic reticulum"/>
    <property type="evidence" value="ECO:0007669"/>
    <property type="project" value="TreeGrafter"/>
</dbReference>
<protein>
    <recommendedName>
        <fullName evidence="10">Cell cycle control protein 50A</fullName>
    </recommendedName>
</protein>
<dbReference type="OrthoDB" id="340608at2759"/>
<feature type="transmembrane region" description="Helical" evidence="7">
    <location>
        <begin position="475"/>
        <end position="497"/>
    </location>
</feature>
<feature type="compositionally biased region" description="Basic residues" evidence="6">
    <location>
        <begin position="123"/>
        <end position="137"/>
    </location>
</feature>
<reference evidence="8" key="1">
    <citation type="submission" date="2021-01" db="UniProtKB">
        <authorList>
            <consortium name="EnsemblMetazoa"/>
        </authorList>
    </citation>
    <scope>IDENTIFICATION</scope>
</reference>
<dbReference type="FunCoup" id="A0A7M7M8J8">
    <property type="interactions" value="1314"/>
</dbReference>
<evidence type="ECO:0000256" key="2">
    <source>
        <dbReference type="ARBA" id="ARBA00009457"/>
    </source>
</evidence>
<evidence type="ECO:0000256" key="5">
    <source>
        <dbReference type="ARBA" id="ARBA00023136"/>
    </source>
</evidence>
<dbReference type="OMA" id="AWKPLYT"/>
<keyword evidence="4 7" id="KW-1133">Transmembrane helix</keyword>
<feature type="region of interest" description="Disordered" evidence="6">
    <location>
        <begin position="86"/>
        <end position="158"/>
    </location>
</feature>
<dbReference type="AlphaFoldDB" id="A0A7M7M8J8"/>
<name>A0A7M7M8J8_VARDE</name>
<evidence type="ECO:0000256" key="6">
    <source>
        <dbReference type="SAM" id="MobiDB-lite"/>
    </source>
</evidence>
<dbReference type="GO" id="GO:0005886">
    <property type="term" value="C:plasma membrane"/>
    <property type="evidence" value="ECO:0007669"/>
    <property type="project" value="TreeGrafter"/>
</dbReference>
<comment type="subcellular location">
    <subcellularLocation>
        <location evidence="1">Membrane</location>
        <topology evidence="1">Multi-pass membrane protein</topology>
    </subcellularLocation>
</comment>
<keyword evidence="5 7" id="KW-0472">Membrane</keyword>
<keyword evidence="9" id="KW-1185">Reference proteome</keyword>
<comment type="similarity">
    <text evidence="2">Belongs to the CDC50/LEM3 family.</text>
</comment>
<dbReference type="KEGG" id="vde:111248897"/>